<reference evidence="3 4" key="1">
    <citation type="submission" date="2020-03" db="EMBL/GenBank/DDBJ databases">
        <title>Sequencing the genomes of 1000 actinobacteria strains.</title>
        <authorList>
            <person name="Klenk H.-P."/>
        </authorList>
    </citation>
    <scope>NUCLEOTIDE SEQUENCE [LARGE SCALE GENOMIC DNA]</scope>
    <source>
        <strain evidence="3 4">DSM 45685</strain>
    </source>
</reference>
<evidence type="ECO:0000313" key="3">
    <source>
        <dbReference type="EMBL" id="NIJ12519.1"/>
    </source>
</evidence>
<gene>
    <name evidence="3" type="ORF">FHU38_002863</name>
</gene>
<name>A0A7X5ZR52_9PSEU</name>
<feature type="chain" id="PRO_5031147066" evidence="2">
    <location>
        <begin position="27"/>
        <end position="77"/>
    </location>
</feature>
<feature type="region of interest" description="Disordered" evidence="1">
    <location>
        <begin position="28"/>
        <end position="77"/>
    </location>
</feature>
<organism evidence="3 4">
    <name type="scientific">Saccharomonospora amisosensis</name>
    <dbReference type="NCBI Taxonomy" id="1128677"/>
    <lineage>
        <taxon>Bacteria</taxon>
        <taxon>Bacillati</taxon>
        <taxon>Actinomycetota</taxon>
        <taxon>Actinomycetes</taxon>
        <taxon>Pseudonocardiales</taxon>
        <taxon>Pseudonocardiaceae</taxon>
        <taxon>Saccharomonospora</taxon>
    </lineage>
</organism>
<feature type="compositionally biased region" description="Polar residues" evidence="1">
    <location>
        <begin position="34"/>
        <end position="43"/>
    </location>
</feature>
<proteinExistence type="predicted"/>
<dbReference type="AlphaFoldDB" id="A0A7X5ZR52"/>
<keyword evidence="4" id="KW-1185">Reference proteome</keyword>
<sequence>MTIDAARVVALGVSVSTAICLMALMAANQPDQPPTSATGTAVQSERPFPPPTGVGAPGEAVPPAPTTAPPVSTSHAS</sequence>
<accession>A0A7X5ZR52</accession>
<dbReference type="Proteomes" id="UP000545493">
    <property type="component" value="Unassembled WGS sequence"/>
</dbReference>
<dbReference type="EMBL" id="JAAOYM010000001">
    <property type="protein sequence ID" value="NIJ12519.1"/>
    <property type="molecule type" value="Genomic_DNA"/>
</dbReference>
<evidence type="ECO:0000313" key="4">
    <source>
        <dbReference type="Proteomes" id="UP000545493"/>
    </source>
</evidence>
<evidence type="ECO:0000256" key="1">
    <source>
        <dbReference type="SAM" id="MobiDB-lite"/>
    </source>
</evidence>
<protein>
    <submittedName>
        <fullName evidence="3">Uncharacterized protein</fullName>
    </submittedName>
</protein>
<evidence type="ECO:0000256" key="2">
    <source>
        <dbReference type="SAM" id="SignalP"/>
    </source>
</evidence>
<feature type="signal peptide" evidence="2">
    <location>
        <begin position="1"/>
        <end position="26"/>
    </location>
</feature>
<keyword evidence="2" id="KW-0732">Signal</keyword>
<comment type="caution">
    <text evidence="3">The sequence shown here is derived from an EMBL/GenBank/DDBJ whole genome shotgun (WGS) entry which is preliminary data.</text>
</comment>